<organism evidence="1 2">
    <name type="scientific">Plakobranchus ocellatus</name>
    <dbReference type="NCBI Taxonomy" id="259542"/>
    <lineage>
        <taxon>Eukaryota</taxon>
        <taxon>Metazoa</taxon>
        <taxon>Spiralia</taxon>
        <taxon>Lophotrochozoa</taxon>
        <taxon>Mollusca</taxon>
        <taxon>Gastropoda</taxon>
        <taxon>Heterobranchia</taxon>
        <taxon>Euthyneura</taxon>
        <taxon>Panpulmonata</taxon>
        <taxon>Sacoglossa</taxon>
        <taxon>Placobranchoidea</taxon>
        <taxon>Plakobranchidae</taxon>
        <taxon>Plakobranchus</taxon>
    </lineage>
</organism>
<evidence type="ECO:0000313" key="2">
    <source>
        <dbReference type="Proteomes" id="UP000735302"/>
    </source>
</evidence>
<keyword evidence="2" id="KW-1185">Reference proteome</keyword>
<proteinExistence type="predicted"/>
<dbReference type="EMBL" id="BLXT01000880">
    <property type="protein sequence ID" value="GFN81114.1"/>
    <property type="molecule type" value="Genomic_DNA"/>
</dbReference>
<dbReference type="AlphaFoldDB" id="A0AAV3YF28"/>
<accession>A0AAV3YF28</accession>
<gene>
    <name evidence="1" type="ORF">PoB_000762000</name>
</gene>
<comment type="caution">
    <text evidence="1">The sequence shown here is derived from an EMBL/GenBank/DDBJ whole genome shotgun (WGS) entry which is preliminary data.</text>
</comment>
<protein>
    <submittedName>
        <fullName evidence="1">Succinate dehydrogenase [ubiquinone] flavoprotein subunit, mitochondrial</fullName>
    </submittedName>
</protein>
<reference evidence="1 2" key="1">
    <citation type="journal article" date="2021" name="Elife">
        <title>Chloroplast acquisition without the gene transfer in kleptoplastic sea slugs, Plakobranchus ocellatus.</title>
        <authorList>
            <person name="Maeda T."/>
            <person name="Takahashi S."/>
            <person name="Yoshida T."/>
            <person name="Shimamura S."/>
            <person name="Takaki Y."/>
            <person name="Nagai Y."/>
            <person name="Toyoda A."/>
            <person name="Suzuki Y."/>
            <person name="Arimoto A."/>
            <person name="Ishii H."/>
            <person name="Satoh N."/>
            <person name="Nishiyama T."/>
            <person name="Hasebe M."/>
            <person name="Maruyama T."/>
            <person name="Minagawa J."/>
            <person name="Obokata J."/>
            <person name="Shigenobu S."/>
        </authorList>
    </citation>
    <scope>NUCLEOTIDE SEQUENCE [LARGE SCALE GENOMIC DNA]</scope>
</reference>
<dbReference type="Proteomes" id="UP000735302">
    <property type="component" value="Unassembled WGS sequence"/>
</dbReference>
<dbReference type="CDD" id="cd00117">
    <property type="entry name" value="TFP"/>
    <property type="match status" value="1"/>
</dbReference>
<name>A0AAV3YF28_9GAST</name>
<sequence>MSGLLLASFGHLLFSRCQVCWLHSDIRSFRDIRFASFIRTFAVFEMSGLLASFGHSLFSGYQVYWLHSDICCFRDVRFAGYIRHLFFSRYQVHWLLSDICSFRDISSVTPGTRCNFCCNDTSPLGIPCNTNLRPEKTISFLPQPPPVSRKCYQCGNPLSGEPCGPGDLLLGASSACPPGQQFCMNDIFDKAGSGRTIYKRCVDETECRNKWFKESSDTNECAYYDPRGSVASDLTCHFCCTEDGCNRSTKPAGNTLWTPFNTGG</sequence>
<evidence type="ECO:0000313" key="1">
    <source>
        <dbReference type="EMBL" id="GFN81114.1"/>
    </source>
</evidence>